<dbReference type="RefSeq" id="WP_011421380.1">
    <property type="nucleotide sequence ID" value="NC_007760.1"/>
</dbReference>
<dbReference type="CDD" id="cd17257">
    <property type="entry name" value="RMtype1_S_EcoBI-TRD1-CR1_like"/>
    <property type="match status" value="1"/>
</dbReference>
<proteinExistence type="inferred from homology"/>
<dbReference type="PANTHER" id="PTHR30408:SF13">
    <property type="entry name" value="TYPE I RESTRICTION ENZYME HINDI SPECIFICITY SUBUNIT"/>
    <property type="match status" value="1"/>
</dbReference>
<dbReference type="GO" id="GO:0009307">
    <property type="term" value="P:DNA restriction-modification system"/>
    <property type="evidence" value="ECO:0007669"/>
    <property type="project" value="UniProtKB-KW"/>
</dbReference>
<accession>Q2IKB6</accession>
<name>Q2IKB6_ANADE</name>
<protein>
    <submittedName>
        <fullName evidence="5">Type I restriction-modification system specificity subunit</fullName>
    </submittedName>
</protein>
<dbReference type="InterPro" id="IPR044946">
    <property type="entry name" value="Restrct_endonuc_typeI_TRD_sf"/>
</dbReference>
<evidence type="ECO:0000256" key="2">
    <source>
        <dbReference type="ARBA" id="ARBA00022747"/>
    </source>
</evidence>
<dbReference type="AlphaFoldDB" id="Q2IKB6"/>
<dbReference type="InterPro" id="IPR000055">
    <property type="entry name" value="Restrct_endonuc_typeI_TRD"/>
</dbReference>
<feature type="domain" description="Type I restriction modification DNA specificity" evidence="4">
    <location>
        <begin position="71"/>
        <end position="184"/>
    </location>
</feature>
<reference evidence="5 6" key="1">
    <citation type="submission" date="2006-01" db="EMBL/GenBank/DDBJ databases">
        <title>Complete sequence of Anaeromyxobacter dehalogenans 2CP-C.</title>
        <authorList>
            <consortium name="US DOE Joint Genome Institute"/>
            <person name="Copeland A."/>
            <person name="Lucas S."/>
            <person name="Lapidus A."/>
            <person name="Barry K."/>
            <person name="Detter J.C."/>
            <person name="Glavina T."/>
            <person name="Hammon N."/>
            <person name="Israni S."/>
            <person name="Pitluck S."/>
            <person name="Brettin T."/>
            <person name="Bruce D."/>
            <person name="Han C."/>
            <person name="Tapia R."/>
            <person name="Gilna P."/>
            <person name="Kiss H."/>
            <person name="Schmutz J."/>
            <person name="Larimer F."/>
            <person name="Land M."/>
            <person name="Kyrpides N."/>
            <person name="Anderson I."/>
            <person name="Sanford R.A."/>
            <person name="Ritalahti K.M."/>
            <person name="Thomas H.S."/>
            <person name="Kirby J.R."/>
            <person name="Zhulin I.B."/>
            <person name="Loeffler F.E."/>
            <person name="Richardson P."/>
        </authorList>
    </citation>
    <scope>NUCLEOTIDE SEQUENCE [LARGE SCALE GENOMIC DNA]</scope>
    <source>
        <strain evidence="5 6">2CP-C</strain>
    </source>
</reference>
<sequence>MRPSKSSLVAISELYEGLFDGPHATPAPAVEGPVFLGISNVTEDGHLDLSSIRHIAEDDFPKWTRRVEPRAGDLVFTYEATLNRYAIIPNGFRGCLGRRMALIRPNLARVDPRFLHYYFFTPEWREVVRKNTLAGATVDRLPLTKFPEFPVRVPSLSEQRRIARVLAAYDGLIDNSKRRIGVLERMARALYREWFVLFRYPGAQTTSRMSTRIGRVPRDWVLRSPKEIAEVQYGFPFKSALFSEDSAAGTPVVRIRDIPVGRSETYTTEPAASRYEIQNGDVLVGMDGDFHMCIWSSGRALQNQRVARFRPSGEWSALHLLLALTAPVQALNRAIIGTTVAHLGDSHIRGILLGEPPPPVLARAKEVFEPIGREIATLQQRIRNLRATRDLLLPRLMAGQLSAG</sequence>
<gene>
    <name evidence="5" type="ordered locus">Adeh_2328</name>
</gene>
<evidence type="ECO:0000256" key="3">
    <source>
        <dbReference type="ARBA" id="ARBA00023125"/>
    </source>
</evidence>
<dbReference type="InterPro" id="IPR052021">
    <property type="entry name" value="Type-I_RS_S_subunit"/>
</dbReference>
<dbReference type="KEGG" id="ade:Adeh_2328"/>
<evidence type="ECO:0000256" key="1">
    <source>
        <dbReference type="ARBA" id="ARBA00010923"/>
    </source>
</evidence>
<keyword evidence="2" id="KW-0680">Restriction system</keyword>
<dbReference type="eggNOG" id="COG0732">
    <property type="taxonomic scope" value="Bacteria"/>
</dbReference>
<organism evidence="5 6">
    <name type="scientific">Anaeromyxobacter dehalogenans (strain 2CP-C)</name>
    <dbReference type="NCBI Taxonomy" id="290397"/>
    <lineage>
        <taxon>Bacteria</taxon>
        <taxon>Pseudomonadati</taxon>
        <taxon>Myxococcota</taxon>
        <taxon>Myxococcia</taxon>
        <taxon>Myxococcales</taxon>
        <taxon>Cystobacterineae</taxon>
        <taxon>Anaeromyxobacteraceae</taxon>
        <taxon>Anaeromyxobacter</taxon>
    </lineage>
</organism>
<dbReference type="STRING" id="290397.Adeh_2328"/>
<dbReference type="Pfam" id="PF01420">
    <property type="entry name" value="Methylase_S"/>
    <property type="match status" value="1"/>
</dbReference>
<dbReference type="GO" id="GO:0003677">
    <property type="term" value="F:DNA binding"/>
    <property type="evidence" value="ECO:0007669"/>
    <property type="project" value="UniProtKB-KW"/>
</dbReference>
<dbReference type="OrthoDB" id="9798929at2"/>
<evidence type="ECO:0000313" key="5">
    <source>
        <dbReference type="EMBL" id="ABC82098.1"/>
    </source>
</evidence>
<comment type="similarity">
    <text evidence="1">Belongs to the type-I restriction system S methylase family.</text>
</comment>
<keyword evidence="3" id="KW-0238">DNA-binding</keyword>
<evidence type="ECO:0000259" key="4">
    <source>
        <dbReference type="Pfam" id="PF01420"/>
    </source>
</evidence>
<evidence type="ECO:0000313" key="6">
    <source>
        <dbReference type="Proteomes" id="UP000001935"/>
    </source>
</evidence>
<dbReference type="Proteomes" id="UP000001935">
    <property type="component" value="Chromosome"/>
</dbReference>
<dbReference type="SUPFAM" id="SSF116734">
    <property type="entry name" value="DNA methylase specificity domain"/>
    <property type="match status" value="2"/>
</dbReference>
<dbReference type="Gene3D" id="3.90.220.20">
    <property type="entry name" value="DNA methylase specificity domains"/>
    <property type="match status" value="2"/>
</dbReference>
<dbReference type="EMBL" id="CP000251">
    <property type="protein sequence ID" value="ABC82098.1"/>
    <property type="molecule type" value="Genomic_DNA"/>
</dbReference>
<dbReference type="PANTHER" id="PTHR30408">
    <property type="entry name" value="TYPE-1 RESTRICTION ENZYME ECOKI SPECIFICITY PROTEIN"/>
    <property type="match status" value="1"/>
</dbReference>
<dbReference type="HOGENOM" id="CLU_021095_2_1_7"/>
<dbReference type="REBASE" id="11851">
    <property type="entry name" value="S.AdeCPORF2329P"/>
</dbReference>